<reference evidence="2" key="1">
    <citation type="submission" date="2017-02" db="UniProtKB">
        <authorList>
            <consortium name="WormBaseParasite"/>
        </authorList>
    </citation>
    <scope>IDENTIFICATION</scope>
</reference>
<protein>
    <submittedName>
        <fullName evidence="2">Secreted protein</fullName>
    </submittedName>
</protein>
<dbReference type="WBParaSite" id="ALUE_0000942901-mRNA-1">
    <property type="protein sequence ID" value="ALUE_0000942901-mRNA-1"/>
    <property type="gene ID" value="ALUE_0000942901"/>
</dbReference>
<evidence type="ECO:0000313" key="1">
    <source>
        <dbReference type="Proteomes" id="UP000036681"/>
    </source>
</evidence>
<sequence>MPRTALMLQCLCECAAPGQTNSSQACRACVAKHVSVRSLAIDNKERWIMVKASMWSLVGTPEGDGGLTSTSQRPARSIRSAFHIMAPHAQRVCEVELPCSKINTSTNTR</sequence>
<keyword evidence="1" id="KW-1185">Reference proteome</keyword>
<dbReference type="Proteomes" id="UP000036681">
    <property type="component" value="Unplaced"/>
</dbReference>
<organism evidence="1 2">
    <name type="scientific">Ascaris lumbricoides</name>
    <name type="common">Giant roundworm</name>
    <dbReference type="NCBI Taxonomy" id="6252"/>
    <lineage>
        <taxon>Eukaryota</taxon>
        <taxon>Metazoa</taxon>
        <taxon>Ecdysozoa</taxon>
        <taxon>Nematoda</taxon>
        <taxon>Chromadorea</taxon>
        <taxon>Rhabditida</taxon>
        <taxon>Spirurina</taxon>
        <taxon>Ascaridomorpha</taxon>
        <taxon>Ascaridoidea</taxon>
        <taxon>Ascarididae</taxon>
        <taxon>Ascaris</taxon>
    </lineage>
</organism>
<dbReference type="PROSITE" id="PS51257">
    <property type="entry name" value="PROKAR_LIPOPROTEIN"/>
    <property type="match status" value="1"/>
</dbReference>
<evidence type="ECO:0000313" key="2">
    <source>
        <dbReference type="WBParaSite" id="ALUE_0000942901-mRNA-1"/>
    </source>
</evidence>
<accession>A0A0M3I041</accession>
<dbReference type="AlphaFoldDB" id="A0A0M3I041"/>
<name>A0A0M3I041_ASCLU</name>
<proteinExistence type="predicted"/>